<dbReference type="EMBL" id="HBHX01021745">
    <property type="protein sequence ID" value="CAE0111474.1"/>
    <property type="molecule type" value="Transcribed_RNA"/>
</dbReference>
<accession>A0A7S3EY25</accession>
<dbReference type="InterPro" id="IPR035938">
    <property type="entry name" value="Hemerythrin-like_sf"/>
</dbReference>
<evidence type="ECO:0000256" key="3">
    <source>
        <dbReference type="ARBA" id="ARBA00023004"/>
    </source>
</evidence>
<sequence length="368" mass="38502">MDAWALSYGSSVAFVCVSCAGPQLATQFGTELKLKNCHNTWVEEDDMPTWGQLGCNGLIVLDGSHSVVCRASPAYMQVRELAFRHVETLLQALVGSQPVPHLVPGATVLLKGLVAKPELNGQVGMCVEDEGPSGRCAVALRDGRTLSLKPCNLEVVGATVSGDGCSGGGCANGGCGTGQCALEVDPQRAEGGCTTEGCGKEGCAKRSPVEAEDCSRLDGAADGAGGGAVIKVPSVKVAVLDEEHARCEAALVQLAERRDSAALRQLLCAYEEHFAHEEALLDQHLYAGVKQEGGFSADKSARSSHFADHERMLSEIRALLLLGSDSLDDAISDAISAAEVQRLTAEFERHATAYDGGYADRLSAAMAL</sequence>
<dbReference type="SUPFAM" id="SSF47188">
    <property type="entry name" value="Hemerythrin-like"/>
    <property type="match status" value="1"/>
</dbReference>
<reference evidence="4" key="1">
    <citation type="submission" date="2021-01" db="EMBL/GenBank/DDBJ databases">
        <authorList>
            <person name="Corre E."/>
            <person name="Pelletier E."/>
            <person name="Niang G."/>
            <person name="Scheremetjew M."/>
            <person name="Finn R."/>
            <person name="Kale V."/>
            <person name="Holt S."/>
            <person name="Cochrane G."/>
            <person name="Meng A."/>
            <person name="Brown T."/>
            <person name="Cohen L."/>
        </authorList>
    </citation>
    <scope>NUCLEOTIDE SEQUENCE</scope>
    <source>
        <strain evidence="4">CCMP281</strain>
    </source>
</reference>
<dbReference type="AlphaFoldDB" id="A0A7S3EY25"/>
<comment type="similarity">
    <text evidence="1">Belongs to the hemerythrin family.</text>
</comment>
<evidence type="ECO:0000256" key="1">
    <source>
        <dbReference type="ARBA" id="ARBA00010587"/>
    </source>
</evidence>
<proteinExistence type="inferred from homology"/>
<dbReference type="GO" id="GO:0046872">
    <property type="term" value="F:metal ion binding"/>
    <property type="evidence" value="ECO:0007669"/>
    <property type="project" value="UniProtKB-KW"/>
</dbReference>
<protein>
    <recommendedName>
        <fullName evidence="5">Hemerythrin-like domain-containing protein</fullName>
    </recommendedName>
</protein>
<keyword evidence="3" id="KW-0408">Iron</keyword>
<evidence type="ECO:0000313" key="4">
    <source>
        <dbReference type="EMBL" id="CAE0111474.1"/>
    </source>
</evidence>
<evidence type="ECO:0000256" key="2">
    <source>
        <dbReference type="ARBA" id="ARBA00022723"/>
    </source>
</evidence>
<gene>
    <name evidence="4" type="ORF">HERI1096_LOCUS12134</name>
</gene>
<evidence type="ECO:0008006" key="5">
    <source>
        <dbReference type="Google" id="ProtNLM"/>
    </source>
</evidence>
<keyword evidence="2" id="KW-0479">Metal-binding</keyword>
<dbReference type="Gene3D" id="1.20.120.50">
    <property type="entry name" value="Hemerythrin-like"/>
    <property type="match status" value="1"/>
</dbReference>
<organism evidence="4">
    <name type="scientific">Haptolina ericina</name>
    <dbReference type="NCBI Taxonomy" id="156174"/>
    <lineage>
        <taxon>Eukaryota</taxon>
        <taxon>Haptista</taxon>
        <taxon>Haptophyta</taxon>
        <taxon>Prymnesiophyceae</taxon>
        <taxon>Prymnesiales</taxon>
        <taxon>Prymnesiaceae</taxon>
        <taxon>Haptolina</taxon>
    </lineage>
</organism>
<name>A0A7S3EY25_9EUKA</name>